<dbReference type="Pfam" id="PF02915">
    <property type="entry name" value="Rubrerythrin"/>
    <property type="match status" value="1"/>
</dbReference>
<feature type="domain" description="Ferritin-like diiron" evidence="4">
    <location>
        <begin position="1"/>
        <end position="127"/>
    </location>
</feature>
<dbReference type="InterPro" id="IPR009040">
    <property type="entry name" value="Ferritin-like_diiron"/>
</dbReference>
<dbReference type="InterPro" id="IPR024934">
    <property type="entry name" value="Rubredoxin-like_dom"/>
</dbReference>
<dbReference type="InterPro" id="IPR052753">
    <property type="entry name" value="Rbr2/Nigerythrin"/>
</dbReference>
<dbReference type="InterPro" id="IPR012347">
    <property type="entry name" value="Ferritin-like"/>
</dbReference>
<dbReference type="CDD" id="cd00729">
    <property type="entry name" value="rubredoxin_SM"/>
    <property type="match status" value="1"/>
</dbReference>
<dbReference type="CDD" id="cd01041">
    <property type="entry name" value="Rubrerythrin"/>
    <property type="match status" value="1"/>
</dbReference>
<dbReference type="EMBL" id="LVVT01000002">
    <property type="protein sequence ID" value="TQS84266.1"/>
    <property type="molecule type" value="Genomic_DNA"/>
</dbReference>
<dbReference type="AlphaFoldDB" id="A0A8J8TEX4"/>
<dbReference type="PROSITE" id="PS50903">
    <property type="entry name" value="RUBREDOXIN_LIKE"/>
    <property type="match status" value="1"/>
</dbReference>
<accession>A0A8J8TEX4</accession>
<name>A0A8J8TEX4_9ARCH</name>
<organism evidence="5 6">
    <name type="scientific">Candidatus Methanomassiliicoccus intestinalis</name>
    <dbReference type="NCBI Taxonomy" id="1406512"/>
    <lineage>
        <taxon>Archaea</taxon>
        <taxon>Methanobacteriati</taxon>
        <taxon>Thermoplasmatota</taxon>
        <taxon>Thermoplasmata</taxon>
        <taxon>Methanomassiliicoccales</taxon>
        <taxon>Methanomassiliicoccaceae</taxon>
        <taxon>Methanomassiliicoccus</taxon>
    </lineage>
</organism>
<dbReference type="Gene3D" id="1.20.1260.10">
    <property type="match status" value="1"/>
</dbReference>
<dbReference type="OMA" id="CGYTAVD"/>
<dbReference type="PROSITE" id="PS50905">
    <property type="entry name" value="FERRITIN_LIKE"/>
    <property type="match status" value="1"/>
</dbReference>
<sequence>MSTADNLMSAFAGESQANRKYLAFAKQAEADGYPEIAKLFRAAAEAETIHALAHFKVAGGIKSTAENLQAAISGENYEHTEMYPEFIKEAESEGNKAAVRTFSYANEVEKVHEALYKAAAEVLASGKDLGAKKLYICPVCGDLEYGEPPEVCPVCGAKGSVFKEVL</sequence>
<proteinExistence type="predicted"/>
<dbReference type="GO" id="GO:0005506">
    <property type="term" value="F:iron ion binding"/>
    <property type="evidence" value="ECO:0007669"/>
    <property type="project" value="InterPro"/>
</dbReference>
<feature type="domain" description="Rubredoxin-like" evidence="3">
    <location>
        <begin position="132"/>
        <end position="165"/>
    </location>
</feature>
<evidence type="ECO:0000313" key="6">
    <source>
        <dbReference type="Proteomes" id="UP000752814"/>
    </source>
</evidence>
<evidence type="ECO:0000256" key="2">
    <source>
        <dbReference type="ARBA" id="ARBA00022982"/>
    </source>
</evidence>
<dbReference type="SUPFAM" id="SSF57802">
    <property type="entry name" value="Rubredoxin-like"/>
    <property type="match status" value="1"/>
</dbReference>
<dbReference type="GO" id="GO:0016491">
    <property type="term" value="F:oxidoreductase activity"/>
    <property type="evidence" value="ECO:0007669"/>
    <property type="project" value="InterPro"/>
</dbReference>
<dbReference type="Proteomes" id="UP000752814">
    <property type="component" value="Unassembled WGS sequence"/>
</dbReference>
<comment type="caution">
    <text evidence="5">The sequence shown here is derived from an EMBL/GenBank/DDBJ whole genome shotgun (WGS) entry which is preliminary data.</text>
</comment>
<evidence type="ECO:0000259" key="3">
    <source>
        <dbReference type="PROSITE" id="PS50903"/>
    </source>
</evidence>
<dbReference type="SUPFAM" id="SSF47240">
    <property type="entry name" value="Ferritin-like"/>
    <property type="match status" value="1"/>
</dbReference>
<dbReference type="Pfam" id="PF21349">
    <property type="entry name" value="RUBY_RBDX"/>
    <property type="match status" value="1"/>
</dbReference>
<evidence type="ECO:0000259" key="4">
    <source>
        <dbReference type="PROSITE" id="PS50905"/>
    </source>
</evidence>
<dbReference type="InterPro" id="IPR003251">
    <property type="entry name" value="Rr_diiron-bd_dom"/>
</dbReference>
<reference evidence="5" key="1">
    <citation type="submission" date="2016-03" db="EMBL/GenBank/DDBJ databases">
        <authorList>
            <person name="Borrel G."/>
            <person name="Mccann A."/>
            <person name="O'Toole P.W."/>
        </authorList>
    </citation>
    <scope>NUCLEOTIDE SEQUENCE</scope>
    <source>
        <strain evidence="5">183</strain>
    </source>
</reference>
<dbReference type="Gene3D" id="2.20.28.10">
    <property type="match status" value="1"/>
</dbReference>
<keyword evidence="2" id="KW-0249">Electron transport</keyword>
<keyword evidence="1" id="KW-0813">Transport</keyword>
<dbReference type="PANTHER" id="PTHR33746:SF4">
    <property type="entry name" value="RUBRERYTHRIN"/>
    <property type="match status" value="1"/>
</dbReference>
<dbReference type="InterPro" id="IPR048574">
    <property type="entry name" value="RUBY_RBDX"/>
</dbReference>
<dbReference type="InterPro" id="IPR009078">
    <property type="entry name" value="Ferritin-like_SF"/>
</dbReference>
<dbReference type="GeneID" id="41322502"/>
<dbReference type="PANTHER" id="PTHR33746">
    <property type="entry name" value="RUBRERYTHRIN"/>
    <property type="match status" value="1"/>
</dbReference>
<protein>
    <submittedName>
        <fullName evidence="5">Rubrerythrin</fullName>
    </submittedName>
</protein>
<evidence type="ECO:0000256" key="1">
    <source>
        <dbReference type="ARBA" id="ARBA00022448"/>
    </source>
</evidence>
<gene>
    <name evidence="5" type="ORF">A3207_05330</name>
</gene>
<evidence type="ECO:0000313" key="5">
    <source>
        <dbReference type="EMBL" id="TQS84266.1"/>
    </source>
</evidence>
<dbReference type="RefSeq" id="WP_020447997.1">
    <property type="nucleotide sequence ID" value="NZ_CAYAYA010000019.1"/>
</dbReference>